<dbReference type="GO" id="GO:0005506">
    <property type="term" value="F:iron ion binding"/>
    <property type="evidence" value="ECO:0007669"/>
    <property type="project" value="InterPro"/>
</dbReference>
<keyword evidence="3 8" id="KW-1133">Transmembrane helix</keyword>
<evidence type="ECO:0000256" key="1">
    <source>
        <dbReference type="ARBA" id="ARBA00004127"/>
    </source>
</evidence>
<keyword evidence="11" id="KW-1185">Reference proteome</keyword>
<evidence type="ECO:0000313" key="10">
    <source>
        <dbReference type="EMBL" id="CUU55306.1"/>
    </source>
</evidence>
<dbReference type="PANTHER" id="PTHR21624:SF1">
    <property type="entry name" value="ALKYLGLYCEROL MONOOXYGENASE"/>
    <property type="match status" value="1"/>
</dbReference>
<dbReference type="InterPro" id="IPR006694">
    <property type="entry name" value="Fatty_acid_hydroxylase"/>
</dbReference>
<dbReference type="InterPro" id="IPR051689">
    <property type="entry name" value="Sterol_desaturase/TMEM195"/>
</dbReference>
<protein>
    <submittedName>
        <fullName evidence="10">Sterol desaturase/sphingolipid hydroxylase, fatty acid hydroxylase superfamily</fullName>
    </submittedName>
</protein>
<dbReference type="PANTHER" id="PTHR21624">
    <property type="entry name" value="STEROL DESATURASE-RELATED PROTEIN"/>
    <property type="match status" value="1"/>
</dbReference>
<evidence type="ECO:0000256" key="8">
    <source>
        <dbReference type="SAM" id="Phobius"/>
    </source>
</evidence>
<dbReference type="Proteomes" id="UP000198802">
    <property type="component" value="Unassembled WGS sequence"/>
</dbReference>
<dbReference type="GO" id="GO:0012505">
    <property type="term" value="C:endomembrane system"/>
    <property type="evidence" value="ECO:0007669"/>
    <property type="project" value="UniProtKB-SubCell"/>
</dbReference>
<keyword evidence="6 8" id="KW-0472">Membrane</keyword>
<dbReference type="GO" id="GO:0016020">
    <property type="term" value="C:membrane"/>
    <property type="evidence" value="ECO:0007669"/>
    <property type="project" value="GOC"/>
</dbReference>
<comment type="subcellular location">
    <subcellularLocation>
        <location evidence="1">Endomembrane system</location>
        <topology evidence="1">Multi-pass membrane protein</topology>
    </subcellularLocation>
</comment>
<organism evidence="10 11">
    <name type="scientific">Parafrankia irregularis</name>
    <dbReference type="NCBI Taxonomy" id="795642"/>
    <lineage>
        <taxon>Bacteria</taxon>
        <taxon>Bacillati</taxon>
        <taxon>Actinomycetota</taxon>
        <taxon>Actinomycetes</taxon>
        <taxon>Frankiales</taxon>
        <taxon>Frankiaceae</taxon>
        <taxon>Parafrankia</taxon>
    </lineage>
</organism>
<feature type="domain" description="Fatty acid hydroxylase" evidence="9">
    <location>
        <begin position="136"/>
        <end position="270"/>
    </location>
</feature>
<sequence length="302" mass="33038">MSTASSVPAFPGPGPSVSSPGPVTPAREPRAGRLTQVAAVGATAVAVLAGVLERPQLLVGFVICALLFIPLEQFVPLVRRPPRGDWLVDVVHSFANRLPITIVAVLTLNLIAPALHAAVPPALRDYVLSRPGWVQFVVLVLLADLANYAGHRALHEIPLLWRLHSVHHSSTSLDWLSTSRGHPLDQIINLVVTVVPVYAIGFDLKFSAAFLVFQFYFPFLAHANTRITLRPLSAVFVTPAFHHWHHADEPAAVNRNYGAVLSIWDWLFRTAYLPRSMPAKYGIGRALPADWIGQLAAPFRRA</sequence>
<dbReference type="Pfam" id="PF04116">
    <property type="entry name" value="FA_hydroxylase"/>
    <property type="match status" value="1"/>
</dbReference>
<evidence type="ECO:0000313" key="11">
    <source>
        <dbReference type="Proteomes" id="UP000198802"/>
    </source>
</evidence>
<feature type="transmembrane region" description="Helical" evidence="8">
    <location>
        <begin position="98"/>
        <end position="119"/>
    </location>
</feature>
<dbReference type="GO" id="GO:0050479">
    <property type="term" value="F:glyceryl-ether monooxygenase activity"/>
    <property type="evidence" value="ECO:0007669"/>
    <property type="project" value="TreeGrafter"/>
</dbReference>
<dbReference type="AlphaFoldDB" id="A0A0S4QLA4"/>
<keyword evidence="2 8" id="KW-0812">Transmembrane</keyword>
<feature type="transmembrane region" description="Helical" evidence="8">
    <location>
        <begin position="131"/>
        <end position="150"/>
    </location>
</feature>
<evidence type="ECO:0000256" key="5">
    <source>
        <dbReference type="ARBA" id="ARBA00023098"/>
    </source>
</evidence>
<accession>A0A0S4QLA4</accession>
<feature type="transmembrane region" description="Helical" evidence="8">
    <location>
        <begin position="58"/>
        <end position="78"/>
    </location>
</feature>
<name>A0A0S4QLA4_9ACTN</name>
<feature type="transmembrane region" description="Helical" evidence="8">
    <location>
        <begin position="34"/>
        <end position="52"/>
    </location>
</feature>
<keyword evidence="4" id="KW-0560">Oxidoreductase</keyword>
<evidence type="ECO:0000256" key="7">
    <source>
        <dbReference type="SAM" id="MobiDB-lite"/>
    </source>
</evidence>
<proteinExistence type="predicted"/>
<evidence type="ECO:0000256" key="6">
    <source>
        <dbReference type="ARBA" id="ARBA00023136"/>
    </source>
</evidence>
<evidence type="ECO:0000256" key="3">
    <source>
        <dbReference type="ARBA" id="ARBA00022989"/>
    </source>
</evidence>
<dbReference type="EMBL" id="FAOZ01000004">
    <property type="protein sequence ID" value="CUU55306.1"/>
    <property type="molecule type" value="Genomic_DNA"/>
</dbReference>
<dbReference type="GO" id="GO:0006643">
    <property type="term" value="P:membrane lipid metabolic process"/>
    <property type="evidence" value="ECO:0007669"/>
    <property type="project" value="TreeGrafter"/>
</dbReference>
<gene>
    <name evidence="10" type="ORF">Ga0074812_104387</name>
</gene>
<feature type="region of interest" description="Disordered" evidence="7">
    <location>
        <begin position="1"/>
        <end position="28"/>
    </location>
</feature>
<keyword evidence="5" id="KW-0443">Lipid metabolism</keyword>
<evidence type="ECO:0000256" key="4">
    <source>
        <dbReference type="ARBA" id="ARBA00023002"/>
    </source>
</evidence>
<evidence type="ECO:0000256" key="2">
    <source>
        <dbReference type="ARBA" id="ARBA00022692"/>
    </source>
</evidence>
<dbReference type="GO" id="GO:0008610">
    <property type="term" value="P:lipid biosynthetic process"/>
    <property type="evidence" value="ECO:0007669"/>
    <property type="project" value="InterPro"/>
</dbReference>
<reference evidence="11" key="1">
    <citation type="submission" date="2015-11" db="EMBL/GenBank/DDBJ databases">
        <authorList>
            <person name="Varghese N."/>
        </authorList>
    </citation>
    <scope>NUCLEOTIDE SEQUENCE [LARGE SCALE GENOMIC DNA]</scope>
    <source>
        <strain evidence="11">DSM 45899</strain>
    </source>
</reference>
<evidence type="ECO:0000259" key="9">
    <source>
        <dbReference type="Pfam" id="PF04116"/>
    </source>
</evidence>
<feature type="compositionally biased region" description="Low complexity" evidence="7">
    <location>
        <begin position="1"/>
        <end position="26"/>
    </location>
</feature>